<comment type="caution">
    <text evidence="1">The sequence shown here is derived from an EMBL/GenBank/DDBJ whole genome shotgun (WGS) entry which is preliminary data.</text>
</comment>
<reference evidence="1" key="1">
    <citation type="journal article" date="2020" name="mSystems">
        <title>Genome- and Community-Level Interaction Insights into Carbon Utilization and Element Cycling Functions of Hydrothermarchaeota in Hydrothermal Sediment.</title>
        <authorList>
            <person name="Zhou Z."/>
            <person name="Liu Y."/>
            <person name="Xu W."/>
            <person name="Pan J."/>
            <person name="Luo Z.H."/>
            <person name="Li M."/>
        </authorList>
    </citation>
    <scope>NUCLEOTIDE SEQUENCE [LARGE SCALE GENOMIC DNA]</scope>
    <source>
        <strain evidence="1">SpSt-374</strain>
    </source>
</reference>
<organism evidence="1">
    <name type="scientific">Planktothricoides sp. SpSt-374</name>
    <dbReference type="NCBI Taxonomy" id="2282167"/>
    <lineage>
        <taxon>Bacteria</taxon>
        <taxon>Bacillati</taxon>
        <taxon>Cyanobacteriota</taxon>
        <taxon>Cyanophyceae</taxon>
        <taxon>Oscillatoriophycideae</taxon>
        <taxon>Oscillatoriales</taxon>
        <taxon>Oscillatoriaceae</taxon>
        <taxon>Planktothricoides</taxon>
    </lineage>
</organism>
<protein>
    <submittedName>
        <fullName evidence="1">Uncharacterized protein</fullName>
    </submittedName>
</protein>
<evidence type="ECO:0000313" key="1">
    <source>
        <dbReference type="EMBL" id="HGG01352.1"/>
    </source>
</evidence>
<dbReference type="EMBL" id="DSPX01000123">
    <property type="protein sequence ID" value="HGG01352.1"/>
    <property type="molecule type" value="Genomic_DNA"/>
</dbReference>
<sequence length="93" mass="9234">MSLGIKDLDYCESVLPSREVNGGLLVSAAADASASVASSVGVRVYAYYGNGNTSYGVSSAIAGSYSQGVASAYGVGFIASASAGTHSSAYTYV</sequence>
<name>A0A7C3VH83_9CYAN</name>
<dbReference type="AlphaFoldDB" id="A0A7C3VH83"/>
<accession>A0A7C3VH83</accession>
<gene>
    <name evidence="1" type="ORF">ENR15_12060</name>
</gene>
<proteinExistence type="predicted"/>